<dbReference type="Pfam" id="PF01852">
    <property type="entry name" value="START"/>
    <property type="match status" value="1"/>
</dbReference>
<keyword evidence="2" id="KW-0812">Transmembrane</keyword>
<feature type="region of interest" description="Disordered" evidence="1">
    <location>
        <begin position="32"/>
        <end position="52"/>
    </location>
</feature>
<dbReference type="Proteomes" id="UP001165060">
    <property type="component" value="Unassembled WGS sequence"/>
</dbReference>
<dbReference type="InterPro" id="IPR002913">
    <property type="entry name" value="START_lipid-bd_dom"/>
</dbReference>
<protein>
    <recommendedName>
        <fullName evidence="3">START domain-containing protein</fullName>
    </recommendedName>
</protein>
<evidence type="ECO:0000259" key="3">
    <source>
        <dbReference type="Pfam" id="PF01852"/>
    </source>
</evidence>
<keyword evidence="2" id="KW-0472">Membrane</keyword>
<evidence type="ECO:0000256" key="1">
    <source>
        <dbReference type="SAM" id="MobiDB-lite"/>
    </source>
</evidence>
<evidence type="ECO:0000256" key="2">
    <source>
        <dbReference type="SAM" id="Phobius"/>
    </source>
</evidence>
<feature type="transmembrane region" description="Helical" evidence="2">
    <location>
        <begin position="657"/>
        <end position="677"/>
    </location>
</feature>
<accession>A0ABQ6ME92</accession>
<dbReference type="Gene3D" id="3.30.530.20">
    <property type="match status" value="1"/>
</dbReference>
<gene>
    <name evidence="4" type="ORF">TeGR_g1808</name>
</gene>
<evidence type="ECO:0000313" key="5">
    <source>
        <dbReference type="Proteomes" id="UP001165060"/>
    </source>
</evidence>
<dbReference type="CDD" id="cd00177">
    <property type="entry name" value="START"/>
    <property type="match status" value="1"/>
</dbReference>
<keyword evidence="5" id="KW-1185">Reference proteome</keyword>
<organism evidence="4 5">
    <name type="scientific">Tetraparma gracilis</name>
    <dbReference type="NCBI Taxonomy" id="2962635"/>
    <lineage>
        <taxon>Eukaryota</taxon>
        <taxon>Sar</taxon>
        <taxon>Stramenopiles</taxon>
        <taxon>Ochrophyta</taxon>
        <taxon>Bolidophyceae</taxon>
        <taxon>Parmales</taxon>
        <taxon>Triparmaceae</taxon>
        <taxon>Tetraparma</taxon>
    </lineage>
</organism>
<dbReference type="SUPFAM" id="SSF55961">
    <property type="entry name" value="Bet v1-like"/>
    <property type="match status" value="1"/>
</dbReference>
<dbReference type="EMBL" id="BRYB01004024">
    <property type="protein sequence ID" value="GMI24475.1"/>
    <property type="molecule type" value="Genomic_DNA"/>
</dbReference>
<feature type="domain" description="START" evidence="3">
    <location>
        <begin position="379"/>
        <end position="469"/>
    </location>
</feature>
<reference evidence="4 5" key="1">
    <citation type="journal article" date="2023" name="Commun. Biol.">
        <title>Genome analysis of Parmales, the sister group of diatoms, reveals the evolutionary specialization of diatoms from phago-mixotrophs to photoautotrophs.</title>
        <authorList>
            <person name="Ban H."/>
            <person name="Sato S."/>
            <person name="Yoshikawa S."/>
            <person name="Yamada K."/>
            <person name="Nakamura Y."/>
            <person name="Ichinomiya M."/>
            <person name="Sato N."/>
            <person name="Blanc-Mathieu R."/>
            <person name="Endo H."/>
            <person name="Kuwata A."/>
            <person name="Ogata H."/>
        </authorList>
    </citation>
    <scope>NUCLEOTIDE SEQUENCE [LARGE SCALE GENOMIC DNA]</scope>
</reference>
<proteinExistence type="predicted"/>
<evidence type="ECO:0000313" key="4">
    <source>
        <dbReference type="EMBL" id="GMI24475.1"/>
    </source>
</evidence>
<keyword evidence="2" id="KW-1133">Transmembrane helix</keyword>
<feature type="compositionally biased region" description="Low complexity" evidence="1">
    <location>
        <begin position="32"/>
        <end position="50"/>
    </location>
</feature>
<dbReference type="InterPro" id="IPR023393">
    <property type="entry name" value="START-like_dom_sf"/>
</dbReference>
<sequence length="719" mass="80222">MEGTFTLTPSEFSTTDLTLCLQLAVSERVKKANSNTTNTTRSNTSRTANSMATTRQLGTDEAFTASQQEAEAVLDDLLQLVRNLHAKHARYDDVDAARLDAFIGQMESVPPPTKCENAAIDKALLFDADKVWNVIPGTINEPVSDLGETERRVLDECLALETASESIEWKQLKSDHTFVKMWSKHVPAARGERSVAWGKATTTLDCAPAVALAWSFDFCSRVRMQIDGEEGNPARVGVGQLVYLSRLRKRFDRSKDIDAASNLRLVTMIQNHDELYTEMEKEILRVGVSHFATFDSQKGKELKMDSALTKAKIAFEKGDGHAWGWAKTTVRASPEHVLAHVLDYYRRSKDTSKEGERSMKVVNDHNRELYARYKPGFGLSGRDFLNRQIWRKLSDSSFVIVAASIESKDHPLLTDVVRGRFPLAMRLRGNADGTTIENVIQIDFGGRAPALVTNLYMKSRLSQVTDIQVFHLGLRGLEEWDAMDGEAIGEVLVTKSDAEKHHRKGETEVEARVRVMMEKHKGLKELGEKHAWFELLLTKIVENKLRPAGDSKAKLCNMSAKQANVIGGALASCIAANLTAHAAVDEWILRYPAMGDLEREYAWFRPMMNTIAQRLLESVSWGLKMRLYTGAGLSTMDLTSDLYMIYTYATTGQQGTALSLAIMVGLCLLGQVWVCYLQTRKGPMRVMLKEMLIVMSGLAPGFHAMRVANARRRSASTTT</sequence>
<comment type="caution">
    <text evidence="4">The sequence shown here is derived from an EMBL/GenBank/DDBJ whole genome shotgun (WGS) entry which is preliminary data.</text>
</comment>
<name>A0ABQ6ME92_9STRA</name>